<evidence type="ECO:0000256" key="1">
    <source>
        <dbReference type="SAM" id="MobiDB-lite"/>
    </source>
</evidence>
<feature type="compositionally biased region" description="Acidic residues" evidence="1">
    <location>
        <begin position="189"/>
        <end position="206"/>
    </location>
</feature>
<accession>A0A6C0IR19</accession>
<dbReference type="AlphaFoldDB" id="A0A6C0IR19"/>
<name>A0A6C0IR19_9ZZZZ</name>
<protein>
    <submittedName>
        <fullName evidence="2">Uncharacterized protein</fullName>
    </submittedName>
</protein>
<feature type="compositionally biased region" description="Acidic residues" evidence="1">
    <location>
        <begin position="158"/>
        <end position="181"/>
    </location>
</feature>
<feature type="compositionally biased region" description="Basic and acidic residues" evidence="1">
    <location>
        <begin position="137"/>
        <end position="146"/>
    </location>
</feature>
<feature type="region of interest" description="Disordered" evidence="1">
    <location>
        <begin position="158"/>
        <end position="223"/>
    </location>
</feature>
<dbReference type="EMBL" id="MN740232">
    <property type="protein sequence ID" value="QHT94866.1"/>
    <property type="molecule type" value="Genomic_DNA"/>
</dbReference>
<reference evidence="2" key="1">
    <citation type="journal article" date="2020" name="Nature">
        <title>Giant virus diversity and host interactions through global metagenomics.</title>
        <authorList>
            <person name="Schulz F."/>
            <person name="Roux S."/>
            <person name="Paez-Espino D."/>
            <person name="Jungbluth S."/>
            <person name="Walsh D.A."/>
            <person name="Denef V.J."/>
            <person name="McMahon K.D."/>
            <person name="Konstantinidis K.T."/>
            <person name="Eloe-Fadrosh E.A."/>
            <person name="Kyrpides N.C."/>
            <person name="Woyke T."/>
        </authorList>
    </citation>
    <scope>NUCLEOTIDE SEQUENCE</scope>
    <source>
        <strain evidence="2">GVMAG-M-3300024261-37</strain>
    </source>
</reference>
<proteinExistence type="predicted"/>
<organism evidence="2">
    <name type="scientific">viral metagenome</name>
    <dbReference type="NCBI Taxonomy" id="1070528"/>
    <lineage>
        <taxon>unclassified sequences</taxon>
        <taxon>metagenomes</taxon>
        <taxon>organismal metagenomes</taxon>
    </lineage>
</organism>
<sequence length="223" mass="25353">MVKILLIQKTGELKNSNLNSVDLELLYKKAGFRNGNNFGWRACWPHDNSFISLYCRDSGRESTINKYDLPPPIDTNLFYGTLVCIKHDKLDIKDSTVFSDLTVVEWENCYNKLFGGFEDLNNEDSYSDEEEIPAHLQTKEGYSKEDGFIVSDEDECADYVDDDDAGDDEDDDNLDDGEDDNLAEHISADSDESDDDEDSDELEYESEANSGSELSYEEYLSDD</sequence>
<feature type="region of interest" description="Disordered" evidence="1">
    <location>
        <begin position="124"/>
        <end position="146"/>
    </location>
</feature>
<evidence type="ECO:0000313" key="2">
    <source>
        <dbReference type="EMBL" id="QHT94866.1"/>
    </source>
</evidence>